<name>A0A940ICG2_9PROT</name>
<feature type="transmembrane region" description="Helical" evidence="6">
    <location>
        <begin position="341"/>
        <end position="358"/>
    </location>
</feature>
<evidence type="ECO:0000256" key="4">
    <source>
        <dbReference type="ARBA" id="ARBA00022989"/>
    </source>
</evidence>
<dbReference type="AlphaFoldDB" id="A0A940ICG2"/>
<evidence type="ECO:0000259" key="7">
    <source>
        <dbReference type="Pfam" id="PF03772"/>
    </source>
</evidence>
<dbReference type="NCBIfam" id="TIGR00360">
    <property type="entry name" value="ComEC_N-term"/>
    <property type="match status" value="1"/>
</dbReference>
<gene>
    <name evidence="9" type="ORF">IAC77_02915</name>
</gene>
<accession>A0A940ICG2</accession>
<keyword evidence="3 6" id="KW-0812">Transmembrane</keyword>
<feature type="transmembrane region" description="Helical" evidence="6">
    <location>
        <begin position="294"/>
        <end position="311"/>
    </location>
</feature>
<reference evidence="9" key="2">
    <citation type="journal article" date="2021" name="PeerJ">
        <title>Extensive microbial diversity within the chicken gut microbiome revealed by metagenomics and culture.</title>
        <authorList>
            <person name="Gilroy R."/>
            <person name="Ravi A."/>
            <person name="Getino M."/>
            <person name="Pursley I."/>
            <person name="Horton D.L."/>
            <person name="Alikhan N.F."/>
            <person name="Baker D."/>
            <person name="Gharbi K."/>
            <person name="Hall N."/>
            <person name="Watson M."/>
            <person name="Adriaenssens E.M."/>
            <person name="Foster-Nyarko E."/>
            <person name="Jarju S."/>
            <person name="Secka A."/>
            <person name="Antonio M."/>
            <person name="Oren A."/>
            <person name="Chaudhuri R.R."/>
            <person name="La Ragione R."/>
            <person name="Hildebrand F."/>
            <person name="Pallen M.J."/>
        </authorList>
    </citation>
    <scope>NUCLEOTIDE SEQUENCE</scope>
    <source>
        <strain evidence="9">B1-16210</strain>
    </source>
</reference>
<keyword evidence="5 6" id="KW-0472">Membrane</keyword>
<feature type="transmembrane region" description="Helical" evidence="6">
    <location>
        <begin position="406"/>
        <end position="428"/>
    </location>
</feature>
<dbReference type="Pfam" id="PF13567">
    <property type="entry name" value="DUF4131"/>
    <property type="match status" value="1"/>
</dbReference>
<dbReference type="InterPro" id="IPR052159">
    <property type="entry name" value="Competence_DNA_uptake"/>
</dbReference>
<dbReference type="GO" id="GO:0005886">
    <property type="term" value="C:plasma membrane"/>
    <property type="evidence" value="ECO:0007669"/>
    <property type="project" value="UniProtKB-SubCell"/>
</dbReference>
<feature type="transmembrane region" description="Helical" evidence="6">
    <location>
        <begin position="59"/>
        <end position="78"/>
    </location>
</feature>
<comment type="subcellular location">
    <subcellularLocation>
        <location evidence="1">Cell membrane</location>
        <topology evidence="1">Multi-pass membrane protein</topology>
    </subcellularLocation>
</comment>
<feature type="transmembrane region" description="Helical" evidence="6">
    <location>
        <begin position="35"/>
        <end position="52"/>
    </location>
</feature>
<feature type="transmembrane region" description="Helical" evidence="6">
    <location>
        <begin position="464"/>
        <end position="482"/>
    </location>
</feature>
<evidence type="ECO:0000313" key="10">
    <source>
        <dbReference type="Proteomes" id="UP000721442"/>
    </source>
</evidence>
<dbReference type="PANTHER" id="PTHR30619:SF1">
    <property type="entry name" value="RECOMBINATION PROTEIN 2"/>
    <property type="match status" value="1"/>
</dbReference>
<dbReference type="Proteomes" id="UP000721442">
    <property type="component" value="Unassembled WGS sequence"/>
</dbReference>
<feature type="domain" description="DUF4131" evidence="8">
    <location>
        <begin position="38"/>
        <end position="182"/>
    </location>
</feature>
<dbReference type="InterPro" id="IPR025405">
    <property type="entry name" value="DUF4131"/>
</dbReference>
<feature type="transmembrane region" description="Helical" evidence="6">
    <location>
        <begin position="370"/>
        <end position="394"/>
    </location>
</feature>
<keyword evidence="4 6" id="KW-1133">Transmembrane helix</keyword>
<sequence length="646" mass="72732">MRKLWENQFGNLFLWVPFLMAFGAGLYFNLDTEPNLGLCIAGFVISLIFIFIKTVAPIRAIACFIFGFCWAAVFAHLIDTPQIPRNMHGITINGVIAGLDYTSDKVRMYIKTDAEQINAGDGDAMVRMSMKLNANIPNIGDTVRVRGGLYKPSGADVPEGFDYARWAYFNGLSATGYANSVKIISPTTTSNISTARDLLHRQADSFLVDTLVLGYKNAVPEIDAPVWTATGVGHVWSISGFHITLVSAWLFALFYLIFRAIGPLTRRMPARIPALVCAWVGVLFYVCLSGGDVATIRAFLMTTLVFMAFIFGRSAISVRNVCVAFCAIFLMNPHFIMQPGFQLSFAAIFGLVWLWQDARPKMPRNKIIKTIYTAVLSSVVATVFTAPFVIMHFYDLPIYGLVGNLILLPVFSIVIMPLVMIGVPAAIIGWMWPIDMAETVYEYCLQMGNWIAGLPYATLHLPHIPNIAMVFIVLGFISIMFIRPLKLKINYILGVAFICTAITIIVTYPRPAFYATADHELVAFVNDDKKLEFSKSRASNHYFTFDTWKQLNCEETGTRNIRRKPVDGLWLYETENFTVAYMQKYVPLQRNIVNLCRDKNVDYIVSYFDINAPKCNHKILRGGFVIYPNGRVNYVPRSRPWHNPHE</sequence>
<feature type="transmembrane region" description="Helical" evidence="6">
    <location>
        <begin position="489"/>
        <end position="508"/>
    </location>
</feature>
<evidence type="ECO:0000256" key="6">
    <source>
        <dbReference type="SAM" id="Phobius"/>
    </source>
</evidence>
<feature type="transmembrane region" description="Helical" evidence="6">
    <location>
        <begin position="270"/>
        <end position="288"/>
    </location>
</feature>
<protein>
    <submittedName>
        <fullName evidence="9">ComEC family competence protein</fullName>
    </submittedName>
</protein>
<comment type="caution">
    <text evidence="9">The sequence shown here is derived from an EMBL/GenBank/DDBJ whole genome shotgun (WGS) entry which is preliminary data.</text>
</comment>
<dbReference type="Pfam" id="PF03772">
    <property type="entry name" value="Competence"/>
    <property type="match status" value="1"/>
</dbReference>
<feature type="transmembrane region" description="Helical" evidence="6">
    <location>
        <begin position="12"/>
        <end position="29"/>
    </location>
</feature>
<feature type="transmembrane region" description="Helical" evidence="6">
    <location>
        <begin position="235"/>
        <end position="258"/>
    </location>
</feature>
<proteinExistence type="predicted"/>
<evidence type="ECO:0000313" key="9">
    <source>
        <dbReference type="EMBL" id="MBO8407388.1"/>
    </source>
</evidence>
<evidence type="ECO:0000256" key="2">
    <source>
        <dbReference type="ARBA" id="ARBA00022475"/>
    </source>
</evidence>
<evidence type="ECO:0000256" key="5">
    <source>
        <dbReference type="ARBA" id="ARBA00023136"/>
    </source>
</evidence>
<organism evidence="9 10">
    <name type="scientific">Candidatus Enterousia excrementavium</name>
    <dbReference type="NCBI Taxonomy" id="2840789"/>
    <lineage>
        <taxon>Bacteria</taxon>
        <taxon>Pseudomonadati</taxon>
        <taxon>Pseudomonadota</taxon>
        <taxon>Alphaproteobacteria</taxon>
        <taxon>Candidatus Enterousia</taxon>
    </lineage>
</organism>
<feature type="domain" description="ComEC/Rec2-related protein" evidence="7">
    <location>
        <begin position="211"/>
        <end position="482"/>
    </location>
</feature>
<keyword evidence="2" id="KW-1003">Cell membrane</keyword>
<evidence type="ECO:0000256" key="1">
    <source>
        <dbReference type="ARBA" id="ARBA00004651"/>
    </source>
</evidence>
<evidence type="ECO:0000256" key="3">
    <source>
        <dbReference type="ARBA" id="ARBA00022692"/>
    </source>
</evidence>
<dbReference type="EMBL" id="JADINE010000036">
    <property type="protein sequence ID" value="MBO8407388.1"/>
    <property type="molecule type" value="Genomic_DNA"/>
</dbReference>
<dbReference type="InterPro" id="IPR004477">
    <property type="entry name" value="ComEC_N"/>
</dbReference>
<dbReference type="PANTHER" id="PTHR30619">
    <property type="entry name" value="DNA INTERNALIZATION/COMPETENCE PROTEIN COMEC/REC2"/>
    <property type="match status" value="1"/>
</dbReference>
<feature type="transmembrane region" description="Helical" evidence="6">
    <location>
        <begin position="440"/>
        <end position="458"/>
    </location>
</feature>
<evidence type="ECO:0000259" key="8">
    <source>
        <dbReference type="Pfam" id="PF13567"/>
    </source>
</evidence>
<reference evidence="9" key="1">
    <citation type="submission" date="2020-10" db="EMBL/GenBank/DDBJ databases">
        <authorList>
            <person name="Gilroy R."/>
        </authorList>
    </citation>
    <scope>NUCLEOTIDE SEQUENCE</scope>
    <source>
        <strain evidence="9">B1-16210</strain>
    </source>
</reference>